<evidence type="ECO:0000256" key="1">
    <source>
        <dbReference type="SAM" id="MobiDB-lite"/>
    </source>
</evidence>
<keyword evidence="3" id="KW-1185">Reference proteome</keyword>
<proteinExistence type="predicted"/>
<evidence type="ECO:0000313" key="3">
    <source>
        <dbReference type="Proteomes" id="UP000008694"/>
    </source>
</evidence>
<sequence length="120" mass="13764">MTGMPYTKQTEAAKRDNDKRYTQQLKLQQTQTATTPEVKRLDQPSKIAKFKRGERRVEETHTVKRRPDLRPHHPNINLTRTRTSFRPSSPPKVTDAGEQTKSKEETSPGAEEATGHRSQI</sequence>
<dbReference type="Gramene" id="Al_scaffold_0305_1">
    <property type="protein sequence ID" value="Al_scaffold_0305_1"/>
    <property type="gene ID" value="Al_scaffold_0305_1"/>
</dbReference>
<dbReference type="AlphaFoldDB" id="D7MX90"/>
<evidence type="ECO:0000313" key="2">
    <source>
        <dbReference type="EMBL" id="EFH38841.1"/>
    </source>
</evidence>
<reference evidence="3" key="1">
    <citation type="journal article" date="2011" name="Nat. Genet.">
        <title>The Arabidopsis lyrata genome sequence and the basis of rapid genome size change.</title>
        <authorList>
            <person name="Hu T.T."/>
            <person name="Pattyn P."/>
            <person name="Bakker E.G."/>
            <person name="Cao J."/>
            <person name="Cheng J.-F."/>
            <person name="Clark R.M."/>
            <person name="Fahlgren N."/>
            <person name="Fawcett J.A."/>
            <person name="Grimwood J."/>
            <person name="Gundlach H."/>
            <person name="Haberer G."/>
            <person name="Hollister J.D."/>
            <person name="Ossowski S."/>
            <person name="Ottilar R.P."/>
            <person name="Salamov A.A."/>
            <person name="Schneeberger K."/>
            <person name="Spannagl M."/>
            <person name="Wang X."/>
            <person name="Yang L."/>
            <person name="Nasrallah M.E."/>
            <person name="Bergelson J."/>
            <person name="Carrington J.C."/>
            <person name="Gaut B.S."/>
            <person name="Schmutz J."/>
            <person name="Mayer K.F.X."/>
            <person name="Van de Peer Y."/>
            <person name="Grigoriev I.V."/>
            <person name="Nordborg M."/>
            <person name="Weigel D."/>
            <person name="Guo Y.-L."/>
        </authorList>
    </citation>
    <scope>NUCLEOTIDE SEQUENCE [LARGE SCALE GENOMIC DNA]</scope>
    <source>
        <strain evidence="3">cv. MN47</strain>
    </source>
</reference>
<feature type="compositionally biased region" description="Basic and acidic residues" evidence="1">
    <location>
        <begin position="55"/>
        <end position="71"/>
    </location>
</feature>
<dbReference type="HOGENOM" id="CLU_2052846_0_0_1"/>
<feature type="region of interest" description="Disordered" evidence="1">
    <location>
        <begin position="50"/>
        <end position="120"/>
    </location>
</feature>
<feature type="compositionally biased region" description="Polar residues" evidence="1">
    <location>
        <begin position="76"/>
        <end position="87"/>
    </location>
</feature>
<feature type="region of interest" description="Disordered" evidence="1">
    <location>
        <begin position="1"/>
        <end position="21"/>
    </location>
</feature>
<accession>D7MX90</accession>
<organism evidence="3">
    <name type="scientific">Arabidopsis lyrata subsp. lyrata</name>
    <name type="common">Lyre-leaved rock-cress</name>
    <dbReference type="NCBI Taxonomy" id="81972"/>
    <lineage>
        <taxon>Eukaryota</taxon>
        <taxon>Viridiplantae</taxon>
        <taxon>Streptophyta</taxon>
        <taxon>Embryophyta</taxon>
        <taxon>Tracheophyta</taxon>
        <taxon>Spermatophyta</taxon>
        <taxon>Magnoliopsida</taxon>
        <taxon>eudicotyledons</taxon>
        <taxon>Gunneridae</taxon>
        <taxon>Pentapetalae</taxon>
        <taxon>rosids</taxon>
        <taxon>malvids</taxon>
        <taxon>Brassicales</taxon>
        <taxon>Brassicaceae</taxon>
        <taxon>Camelineae</taxon>
        <taxon>Arabidopsis</taxon>
    </lineage>
</organism>
<name>D7MX90_ARALL</name>
<feature type="compositionally biased region" description="Basic and acidic residues" evidence="1">
    <location>
        <begin position="11"/>
        <end position="21"/>
    </location>
</feature>
<gene>
    <name evidence="2" type="ORF">ARALYDRAFT_655874</name>
</gene>
<protein>
    <submittedName>
        <fullName evidence="2">Predicted protein</fullName>
    </submittedName>
</protein>
<dbReference type="Proteomes" id="UP000008694">
    <property type="component" value="Unassembled WGS sequence"/>
</dbReference>
<dbReference type="EMBL" id="GL348936">
    <property type="protein sequence ID" value="EFH38841.1"/>
    <property type="molecule type" value="Genomic_DNA"/>
</dbReference>